<name>A0A814RNT3_9BILA</name>
<keyword evidence="2" id="KW-1185">Reference proteome</keyword>
<gene>
    <name evidence="1" type="ORF">OXX778_LOCUS22687</name>
</gene>
<sequence length="84" mass="9922">KPGGYGCGYLPNAFFVPPNNDKLLKDGFEIYKHDENKAMMKFYDDDTRNKIFLFEATYFYWDPEIYVESLKKAGCTNFEWIQPS</sequence>
<comment type="caution">
    <text evidence="1">The sequence shown here is derived from an EMBL/GenBank/DDBJ whole genome shotgun (WGS) entry which is preliminary data.</text>
</comment>
<protein>
    <submittedName>
        <fullName evidence="1">Uncharacterized protein</fullName>
    </submittedName>
</protein>
<organism evidence="1 2">
    <name type="scientific">Brachionus calyciflorus</name>
    <dbReference type="NCBI Taxonomy" id="104777"/>
    <lineage>
        <taxon>Eukaryota</taxon>
        <taxon>Metazoa</taxon>
        <taxon>Spiralia</taxon>
        <taxon>Gnathifera</taxon>
        <taxon>Rotifera</taxon>
        <taxon>Eurotatoria</taxon>
        <taxon>Monogononta</taxon>
        <taxon>Pseudotrocha</taxon>
        <taxon>Ploima</taxon>
        <taxon>Brachionidae</taxon>
        <taxon>Brachionus</taxon>
    </lineage>
</organism>
<proteinExistence type="predicted"/>
<accession>A0A814RNT3</accession>
<evidence type="ECO:0000313" key="2">
    <source>
        <dbReference type="Proteomes" id="UP000663879"/>
    </source>
</evidence>
<reference evidence="1" key="1">
    <citation type="submission" date="2021-02" db="EMBL/GenBank/DDBJ databases">
        <authorList>
            <person name="Nowell W R."/>
        </authorList>
    </citation>
    <scope>NUCLEOTIDE SEQUENCE</scope>
    <source>
        <strain evidence="1">Ploen Becks lab</strain>
    </source>
</reference>
<dbReference type="OrthoDB" id="66144at2759"/>
<dbReference type="Proteomes" id="UP000663879">
    <property type="component" value="Unassembled WGS sequence"/>
</dbReference>
<dbReference type="AlphaFoldDB" id="A0A814RNT3"/>
<dbReference type="EMBL" id="CAJNOC010010042">
    <property type="protein sequence ID" value="CAF1135915.1"/>
    <property type="molecule type" value="Genomic_DNA"/>
</dbReference>
<feature type="non-terminal residue" evidence="1">
    <location>
        <position position="1"/>
    </location>
</feature>
<evidence type="ECO:0000313" key="1">
    <source>
        <dbReference type="EMBL" id="CAF1135915.1"/>
    </source>
</evidence>